<dbReference type="HOGENOM" id="CLU_061989_0_0_6"/>
<name>F6D9A2_THICA</name>
<dbReference type="RefSeq" id="WP_013835805.1">
    <property type="nucleotide sequence ID" value="NC_015581.1"/>
</dbReference>
<dbReference type="PANTHER" id="PTHR30283:SF4">
    <property type="entry name" value="PEROXIDE STRESS RESISTANCE PROTEIN YAAA"/>
    <property type="match status" value="1"/>
</dbReference>
<dbReference type="GO" id="GO:0033194">
    <property type="term" value="P:response to hydroperoxide"/>
    <property type="evidence" value="ECO:0007669"/>
    <property type="project" value="TreeGrafter"/>
</dbReference>
<accession>F6D9A2</accession>
<dbReference type="InterPro" id="IPR005583">
    <property type="entry name" value="YaaA"/>
</dbReference>
<sequence length="258" mass="29292">MLMLISPAKALDETPRPRDLAITEGAFMPQAQALMQELQPLGPVELSQLMHISDDLAELNYQRNQAWSLPQADDAAAKQALLMFKGDVYQGLDAASLTEQGWTYAQQHLRILSGLYGLLRPTDLMLPYRLEMGTKFNNSRGKDLYAYWGEQITHAVNNALSQAQGPLVNLASNEYFKSVKPKKLTAPIITPQFKDWKNGQYKMISFYAKKARGLMVRYAIDHQLKEVEGLKHFDYAGYQFAPELSTEQDWVFTRQLAE</sequence>
<dbReference type="STRING" id="717773.Thicy_1262"/>
<dbReference type="Proteomes" id="UP000009232">
    <property type="component" value="Chromosome"/>
</dbReference>
<dbReference type="NCBIfam" id="NF002542">
    <property type="entry name" value="PRK02101.1-3"/>
    <property type="match status" value="1"/>
</dbReference>
<dbReference type="HAMAP" id="MF_00652">
    <property type="entry name" value="UPF0246"/>
    <property type="match status" value="1"/>
</dbReference>
<protein>
    <recommendedName>
        <fullName evidence="1">UPF0246 protein Thicy_1262</fullName>
    </recommendedName>
</protein>
<gene>
    <name evidence="2" type="ordered locus">Thicy_1262</name>
</gene>
<keyword evidence="3" id="KW-1185">Reference proteome</keyword>
<dbReference type="Pfam" id="PF03883">
    <property type="entry name" value="H2O2_YaaD"/>
    <property type="match status" value="1"/>
</dbReference>
<dbReference type="OrthoDB" id="9777133at2"/>
<dbReference type="EMBL" id="CP002776">
    <property type="protein sequence ID" value="AEG32029.1"/>
    <property type="molecule type" value="Genomic_DNA"/>
</dbReference>
<evidence type="ECO:0000313" key="3">
    <source>
        <dbReference type="Proteomes" id="UP000009232"/>
    </source>
</evidence>
<dbReference type="KEGG" id="tcy:Thicy_1262"/>
<evidence type="ECO:0000313" key="2">
    <source>
        <dbReference type="EMBL" id="AEG32029.1"/>
    </source>
</evidence>
<dbReference type="eggNOG" id="COG3022">
    <property type="taxonomic scope" value="Bacteria"/>
</dbReference>
<proteinExistence type="inferred from homology"/>
<organism evidence="2 3">
    <name type="scientific">Thiomicrospira cyclica (strain DSM 14477 / JCM 11371 / ALM1)</name>
    <name type="common">Thioalkalimicrobium cyclicum</name>
    <dbReference type="NCBI Taxonomy" id="717773"/>
    <lineage>
        <taxon>Bacteria</taxon>
        <taxon>Pseudomonadati</taxon>
        <taxon>Pseudomonadota</taxon>
        <taxon>Gammaproteobacteria</taxon>
        <taxon>Thiotrichales</taxon>
        <taxon>Piscirickettsiaceae</taxon>
        <taxon>Thiomicrospira</taxon>
    </lineage>
</organism>
<reference evidence="2 3" key="1">
    <citation type="submission" date="2011-05" db="EMBL/GenBank/DDBJ databases">
        <title>Complete sequence of Thioalkalimicrobium cyclicum ALM1.</title>
        <authorList>
            <consortium name="US DOE Joint Genome Institute"/>
            <person name="Lucas S."/>
            <person name="Han J."/>
            <person name="Lapidus A."/>
            <person name="Cheng J.-F."/>
            <person name="Goodwin L."/>
            <person name="Pitluck S."/>
            <person name="Peters L."/>
            <person name="Mikhailova N."/>
            <person name="Davenport K."/>
            <person name="Han C."/>
            <person name="Tapia R."/>
            <person name="Land M."/>
            <person name="Hauser L."/>
            <person name="Kyrpides N."/>
            <person name="Ivanova N."/>
            <person name="Pagani I."/>
            <person name="Kappler U."/>
            <person name="Woyke T."/>
        </authorList>
    </citation>
    <scope>NUCLEOTIDE SEQUENCE [LARGE SCALE GENOMIC DNA]</scope>
    <source>
        <strain evidence="3">DSM 14477 / JCM 11371 / ALM1</strain>
    </source>
</reference>
<dbReference type="PANTHER" id="PTHR30283">
    <property type="entry name" value="PEROXIDE STRESS RESPONSE PROTEIN YAAA"/>
    <property type="match status" value="1"/>
</dbReference>
<evidence type="ECO:0000256" key="1">
    <source>
        <dbReference type="HAMAP-Rule" id="MF_00652"/>
    </source>
</evidence>
<dbReference type="GO" id="GO:0005829">
    <property type="term" value="C:cytosol"/>
    <property type="evidence" value="ECO:0007669"/>
    <property type="project" value="TreeGrafter"/>
</dbReference>
<dbReference type="AlphaFoldDB" id="F6D9A2"/>
<comment type="similarity">
    <text evidence="1">Belongs to the UPF0246 family.</text>
</comment>